<dbReference type="PANTHER" id="PTHR31594">
    <property type="entry name" value="AIG1-TYPE G DOMAIN-CONTAINING PROTEIN"/>
    <property type="match status" value="1"/>
</dbReference>
<gene>
    <name evidence="3" type="ORF">HK100_011423</name>
</gene>
<dbReference type="InterPro" id="IPR048997">
    <property type="entry name" value="Stonustoxin-like_helical"/>
</dbReference>
<keyword evidence="4" id="KW-1185">Reference proteome</keyword>
<dbReference type="Proteomes" id="UP001211907">
    <property type="component" value="Unassembled WGS sequence"/>
</dbReference>
<dbReference type="EMBL" id="JADGJH010000703">
    <property type="protein sequence ID" value="KAJ3123968.1"/>
    <property type="molecule type" value="Genomic_DNA"/>
</dbReference>
<reference evidence="3" key="1">
    <citation type="submission" date="2020-05" db="EMBL/GenBank/DDBJ databases">
        <title>Phylogenomic resolution of chytrid fungi.</title>
        <authorList>
            <person name="Stajich J.E."/>
            <person name="Amses K."/>
            <person name="Simmons R."/>
            <person name="Seto K."/>
            <person name="Myers J."/>
            <person name="Bonds A."/>
            <person name="Quandt C.A."/>
            <person name="Barry K."/>
            <person name="Liu P."/>
            <person name="Grigoriev I."/>
            <person name="Longcore J.E."/>
            <person name="James T.Y."/>
        </authorList>
    </citation>
    <scope>NUCLEOTIDE SEQUENCE</scope>
    <source>
        <strain evidence="3">JEL0513</strain>
    </source>
</reference>
<proteinExistence type="predicted"/>
<dbReference type="InterPro" id="IPR052090">
    <property type="entry name" value="Cytolytic_pore-forming_toxin"/>
</dbReference>
<protein>
    <submittedName>
        <fullName evidence="3">Uncharacterized protein</fullName>
    </submittedName>
</protein>
<dbReference type="PANTHER" id="PTHR31594:SF14">
    <property type="entry name" value="FIBRONECTIN TYPE-III DOMAIN-CONTAINING PROTEIN"/>
    <property type="match status" value="1"/>
</dbReference>
<evidence type="ECO:0000259" key="1">
    <source>
        <dbReference type="Pfam" id="PF21109"/>
    </source>
</evidence>
<organism evidence="3 4">
    <name type="scientific">Physocladia obscura</name>
    <dbReference type="NCBI Taxonomy" id="109957"/>
    <lineage>
        <taxon>Eukaryota</taxon>
        <taxon>Fungi</taxon>
        <taxon>Fungi incertae sedis</taxon>
        <taxon>Chytridiomycota</taxon>
        <taxon>Chytridiomycota incertae sedis</taxon>
        <taxon>Chytridiomycetes</taxon>
        <taxon>Chytridiales</taxon>
        <taxon>Chytriomycetaceae</taxon>
        <taxon>Physocladia</taxon>
    </lineage>
</organism>
<name>A0AAD5XE65_9FUNG</name>
<feature type="domain" description="Stonustoxin-like helical" evidence="1">
    <location>
        <begin position="291"/>
        <end position="353"/>
    </location>
</feature>
<evidence type="ECO:0000259" key="2">
    <source>
        <dbReference type="Pfam" id="PF24674"/>
    </source>
</evidence>
<sequence>MTIAALGRPFALGMLYDARSDKLIVGITMWQDSALKQHVKRVTNPFQSSDVITSETMSDKFARLDVSGSLKLSVLAGLVDLKASGKYLKDNRESTLTSRVSLLSKTRSHMDTLTMEHLATEQLQYTAQVSNMSSATHVVTGIEYGSDAAFVFSKNVSSKIESAQMEGSLQAALQKIAFSIDGTAQFSSGEHAVDELSGFTCSFFGDLNLPQMPTTFKDAIQVYQNLPRFIKEQKPVPKTIHLYPLVKLDSQSARLVRQISITLTTEAESIIQAFIDFRCHVNGFITMIDGVFAGLTKEFLEMRNLVSQAETIFQHCLIPLLIHIRGTGVAEEKLAHYIYLWKSSPFSTENLEKCSTTCLISQQNSEEPGK</sequence>
<accession>A0AAD5XE65</accession>
<evidence type="ECO:0000313" key="3">
    <source>
        <dbReference type="EMBL" id="KAJ3123968.1"/>
    </source>
</evidence>
<dbReference type="AlphaFoldDB" id="A0AAD5XE65"/>
<evidence type="ECO:0000313" key="4">
    <source>
        <dbReference type="Proteomes" id="UP001211907"/>
    </source>
</evidence>
<feature type="domain" description="SNTX MACPF/CDC-like" evidence="2">
    <location>
        <begin position="4"/>
        <end position="152"/>
    </location>
</feature>
<dbReference type="Pfam" id="PF21109">
    <property type="entry name" value="Stonustoxin_helical"/>
    <property type="match status" value="1"/>
</dbReference>
<comment type="caution">
    <text evidence="3">The sequence shown here is derived from an EMBL/GenBank/DDBJ whole genome shotgun (WGS) entry which is preliminary data.</text>
</comment>
<dbReference type="InterPro" id="IPR056072">
    <property type="entry name" value="SNTX_MACPF/CDC-like_dom"/>
</dbReference>
<dbReference type="Pfam" id="PF24674">
    <property type="entry name" value="MACPF_SNTX"/>
    <property type="match status" value="1"/>
</dbReference>